<dbReference type="SUPFAM" id="SSF53448">
    <property type="entry name" value="Nucleotide-diphospho-sugar transferases"/>
    <property type="match status" value="1"/>
</dbReference>
<dbReference type="RefSeq" id="WP_078718138.1">
    <property type="nucleotide sequence ID" value="NZ_FUYC01000021.1"/>
</dbReference>
<dbReference type="OrthoDB" id="5470224at2"/>
<accession>A0A1T4XYL4</accession>
<evidence type="ECO:0000313" key="2">
    <source>
        <dbReference type="Proteomes" id="UP000190027"/>
    </source>
</evidence>
<sequence>MTNRPPHICAVILHYGDPGLTARVHSQLLEGLEPRLQQAVRVLDNAAPETYAEAWTRLPENLFWAGALDWTVDHFIRNEPDYTHLWFLNNDVSFSTPGPHLPKAAARLQWIESRIGTVGVYSPSALRNPYHAQMVRNPDAQIRRTPFVDGIAPLWNLATLQELGGIDLRGNRQGYGVDIYTSLRQHQAGYGVVVDHQLALRHTYHSTARSIPGFLDASARAEQAYLGSRLGADYKTLLEELRAQSSDHVKL</sequence>
<dbReference type="Proteomes" id="UP000190027">
    <property type="component" value="Unassembled WGS sequence"/>
</dbReference>
<gene>
    <name evidence="1" type="ORF">SAMN02745704_02597</name>
</gene>
<dbReference type="STRING" id="1121449.SAMN02745704_02597"/>
<proteinExistence type="predicted"/>
<protein>
    <recommendedName>
        <fullName evidence="3">Glycosyltransferase, GT2 family</fullName>
    </recommendedName>
</protein>
<evidence type="ECO:0008006" key="3">
    <source>
        <dbReference type="Google" id="ProtNLM"/>
    </source>
</evidence>
<dbReference type="EMBL" id="FUYC01000021">
    <property type="protein sequence ID" value="SKA94644.1"/>
    <property type="molecule type" value="Genomic_DNA"/>
</dbReference>
<keyword evidence="2" id="KW-1185">Reference proteome</keyword>
<organism evidence="1 2">
    <name type="scientific">Paucidesulfovibrio gracilis DSM 16080</name>
    <dbReference type="NCBI Taxonomy" id="1121449"/>
    <lineage>
        <taxon>Bacteria</taxon>
        <taxon>Pseudomonadati</taxon>
        <taxon>Thermodesulfobacteriota</taxon>
        <taxon>Desulfovibrionia</taxon>
        <taxon>Desulfovibrionales</taxon>
        <taxon>Desulfovibrionaceae</taxon>
        <taxon>Paucidesulfovibrio</taxon>
    </lineage>
</organism>
<dbReference type="InterPro" id="IPR029044">
    <property type="entry name" value="Nucleotide-diphossugar_trans"/>
</dbReference>
<name>A0A1T4XYL4_9BACT</name>
<dbReference type="AlphaFoldDB" id="A0A1T4XYL4"/>
<reference evidence="1 2" key="1">
    <citation type="submission" date="2017-02" db="EMBL/GenBank/DDBJ databases">
        <authorList>
            <person name="Peterson S.W."/>
        </authorList>
    </citation>
    <scope>NUCLEOTIDE SEQUENCE [LARGE SCALE GENOMIC DNA]</scope>
    <source>
        <strain evidence="1 2">DSM 16080</strain>
    </source>
</reference>
<evidence type="ECO:0000313" key="1">
    <source>
        <dbReference type="EMBL" id="SKA94644.1"/>
    </source>
</evidence>